<keyword evidence="5" id="KW-1185">Reference proteome</keyword>
<dbReference type="Gene3D" id="3.40.710.10">
    <property type="entry name" value="DD-peptidase/beta-lactamase superfamily"/>
    <property type="match status" value="1"/>
</dbReference>
<dbReference type="Pfam" id="PF20773">
    <property type="entry name" value="InhA-like_MAM"/>
    <property type="match status" value="1"/>
</dbReference>
<reference evidence="5" key="1">
    <citation type="journal article" date="2019" name="Int. J. Syst. Evol. Microbiol.">
        <title>The Global Catalogue of Microorganisms (GCM) 10K type strain sequencing project: providing services to taxonomists for standard genome sequencing and annotation.</title>
        <authorList>
            <consortium name="The Broad Institute Genomics Platform"/>
            <consortium name="The Broad Institute Genome Sequencing Center for Infectious Disease"/>
            <person name="Wu L."/>
            <person name="Ma J."/>
        </authorList>
    </citation>
    <scope>NUCLEOTIDE SEQUENCE [LARGE SCALE GENOMIC DNA]</scope>
    <source>
        <strain evidence="5">CGMCC 1.12942</strain>
    </source>
</reference>
<dbReference type="GO" id="GO:0016787">
    <property type="term" value="F:hydrolase activity"/>
    <property type="evidence" value="ECO:0007669"/>
    <property type="project" value="UniProtKB-KW"/>
</dbReference>
<evidence type="ECO:0000259" key="3">
    <source>
        <dbReference type="Pfam" id="PF00144"/>
    </source>
</evidence>
<sequence length="565" mass="62674">MHLRPPWVPLSSLLLTLLMSIPSVLHAAPDPLTEKEYKPLPPVMPKVLSQPASWDVPFPTSPVLHAGPPQAAGMRPEPLNALDTSIRQAINQGHMPGAVLLVARRGVIVKQQAYGYAAKYLDQQQTPLAHPVPMDNHTLFDLASISKIFTTIAVMNLYEEGAFALDDPVSRYIPEFAQNGKASVTIKQLLTHTSGFRPGIPLYTMGHNRDDRLAEVFRYPLDHAPGSTYVYSDLNMIALGALVERLSGERLDQYVKETVTGPLGMKHTMYNPPAWLKYRTAATEYQSSPDRGLVWGEVHDENAASLDGVAGHAGVFSTAGDLAKLAHLFLLKGKYGSTRILEEKTVELMEHNFNADFPGDDHGLGWELNQGWYMDALASPYAFGHTGFTGTSLVINREQSTITILLTNRVHPTRQTPSLNPVRRQTARLTADAIPVSMRQPAWFAGYGDQLNRTLTATLPEHTGKRKLQFSTWHHIEAGVDFGIVEVSTDGNAWQPLYSFTGRSQGWEHPSLPLPDTARHVRFRYQTDGSVNGRGWYVGKPALVFENGHILPLQVTGSEWEQREY</sequence>
<dbReference type="InterPro" id="IPR050789">
    <property type="entry name" value="Diverse_Enzym_Activities"/>
</dbReference>
<keyword evidence="1 4" id="KW-0378">Hydrolase</keyword>
<feature type="domain" description="Beta-lactamase-related" evidence="3">
    <location>
        <begin position="83"/>
        <end position="427"/>
    </location>
</feature>
<organism evidence="4 5">
    <name type="scientific">Laceyella putida</name>
    <dbReference type="NCBI Taxonomy" id="110101"/>
    <lineage>
        <taxon>Bacteria</taxon>
        <taxon>Bacillati</taxon>
        <taxon>Bacillota</taxon>
        <taxon>Bacilli</taxon>
        <taxon>Bacillales</taxon>
        <taxon>Thermoactinomycetaceae</taxon>
        <taxon>Laceyella</taxon>
    </lineage>
</organism>
<dbReference type="SUPFAM" id="SSF56601">
    <property type="entry name" value="beta-lactamase/transpeptidase-like"/>
    <property type="match status" value="1"/>
</dbReference>
<evidence type="ECO:0000313" key="5">
    <source>
        <dbReference type="Proteomes" id="UP001596500"/>
    </source>
</evidence>
<dbReference type="EMBL" id="JBHTBW010000009">
    <property type="protein sequence ID" value="MFC7440376.1"/>
    <property type="molecule type" value="Genomic_DNA"/>
</dbReference>
<gene>
    <name evidence="4" type="ORF">ACFQNG_04295</name>
</gene>
<keyword evidence="2" id="KW-0732">Signal</keyword>
<dbReference type="Pfam" id="PF00144">
    <property type="entry name" value="Beta-lactamase"/>
    <property type="match status" value="1"/>
</dbReference>
<protein>
    <submittedName>
        <fullName evidence="4">Serine hydrolase</fullName>
    </submittedName>
</protein>
<evidence type="ECO:0000256" key="2">
    <source>
        <dbReference type="SAM" id="SignalP"/>
    </source>
</evidence>
<feature type="signal peptide" evidence="2">
    <location>
        <begin position="1"/>
        <end position="27"/>
    </location>
</feature>
<dbReference type="PANTHER" id="PTHR43283:SF11">
    <property type="entry name" value="BETA-LACTAMASE-RELATED DOMAIN-CONTAINING PROTEIN"/>
    <property type="match status" value="1"/>
</dbReference>
<dbReference type="RefSeq" id="WP_379863621.1">
    <property type="nucleotide sequence ID" value="NZ_JBHTBW010000009.1"/>
</dbReference>
<comment type="caution">
    <text evidence="4">The sequence shown here is derived from an EMBL/GenBank/DDBJ whole genome shotgun (WGS) entry which is preliminary data.</text>
</comment>
<feature type="chain" id="PRO_5046164802" evidence="2">
    <location>
        <begin position="28"/>
        <end position="565"/>
    </location>
</feature>
<evidence type="ECO:0000313" key="4">
    <source>
        <dbReference type="EMBL" id="MFC7440376.1"/>
    </source>
</evidence>
<proteinExistence type="predicted"/>
<dbReference type="InterPro" id="IPR012338">
    <property type="entry name" value="Beta-lactam/transpept-like"/>
</dbReference>
<dbReference type="PANTHER" id="PTHR43283">
    <property type="entry name" value="BETA-LACTAMASE-RELATED"/>
    <property type="match status" value="1"/>
</dbReference>
<name>A0ABW2RHZ8_9BACL</name>
<accession>A0ABW2RHZ8</accession>
<evidence type="ECO:0000256" key="1">
    <source>
        <dbReference type="ARBA" id="ARBA00022801"/>
    </source>
</evidence>
<dbReference type="InterPro" id="IPR001466">
    <property type="entry name" value="Beta-lactam-related"/>
</dbReference>
<dbReference type="Proteomes" id="UP001596500">
    <property type="component" value="Unassembled WGS sequence"/>
</dbReference>